<reference evidence="1 2" key="1">
    <citation type="submission" date="2024-04" db="EMBL/GenBank/DDBJ databases">
        <title>genome sequences of Mucor flavus KT1a and Helicostylum pulchrum KT1b strains isolated from the surface of a dry-aged beef.</title>
        <authorList>
            <person name="Toyotome T."/>
            <person name="Hosono M."/>
            <person name="Torimaru M."/>
            <person name="Fukuda K."/>
            <person name="Mikami N."/>
        </authorList>
    </citation>
    <scope>NUCLEOTIDE SEQUENCE [LARGE SCALE GENOMIC DNA]</scope>
    <source>
        <strain evidence="1 2">KT1a</strain>
    </source>
</reference>
<sequence>MFIQPYMLILRLMVIRKGTTSTRCPQKLSETSVKALYVNVSRGAFIRKSKEDGFGFIENTVRHFLDLIDSPNNPLKEVTGERKACINTIIYIMNQLLIANNDLVALDWIENEFCKIEEANGMRCGGIFGLLLYS</sequence>
<evidence type="ECO:0000313" key="2">
    <source>
        <dbReference type="Proteomes" id="UP001473302"/>
    </source>
</evidence>
<comment type="caution">
    <text evidence="1">The sequence shown here is derived from an EMBL/GenBank/DDBJ whole genome shotgun (WGS) entry which is preliminary data.</text>
</comment>
<gene>
    <name evidence="1" type="ORF">MFLAVUS_001022</name>
</gene>
<name>A0ABP9YLB2_9FUNG</name>
<proteinExistence type="predicted"/>
<protein>
    <submittedName>
        <fullName evidence="1">Uncharacterized protein</fullName>
    </submittedName>
</protein>
<accession>A0ABP9YLB2</accession>
<organism evidence="1 2">
    <name type="scientific">Mucor flavus</name>
    <dbReference type="NCBI Taxonomy" id="439312"/>
    <lineage>
        <taxon>Eukaryota</taxon>
        <taxon>Fungi</taxon>
        <taxon>Fungi incertae sedis</taxon>
        <taxon>Mucoromycota</taxon>
        <taxon>Mucoromycotina</taxon>
        <taxon>Mucoromycetes</taxon>
        <taxon>Mucorales</taxon>
        <taxon>Mucorineae</taxon>
        <taxon>Mucoraceae</taxon>
        <taxon>Mucor</taxon>
    </lineage>
</organism>
<dbReference type="Proteomes" id="UP001473302">
    <property type="component" value="Unassembled WGS sequence"/>
</dbReference>
<keyword evidence="2" id="KW-1185">Reference proteome</keyword>
<dbReference type="EMBL" id="BAABUK010000002">
    <property type="protein sequence ID" value="GAA5807652.1"/>
    <property type="molecule type" value="Genomic_DNA"/>
</dbReference>
<evidence type="ECO:0000313" key="1">
    <source>
        <dbReference type="EMBL" id="GAA5807652.1"/>
    </source>
</evidence>